<dbReference type="SUPFAM" id="SSF56801">
    <property type="entry name" value="Acetyl-CoA synthetase-like"/>
    <property type="match status" value="1"/>
</dbReference>
<protein>
    <recommendedName>
        <fullName evidence="1">AMP-dependent synthetase/ligase domain-containing protein</fullName>
    </recommendedName>
</protein>
<dbReference type="InterPro" id="IPR020459">
    <property type="entry name" value="AMP-binding"/>
</dbReference>
<dbReference type="Gene3D" id="3.40.50.12780">
    <property type="entry name" value="N-terminal domain of ligase-like"/>
    <property type="match status" value="1"/>
</dbReference>
<accession>A0A243Q3S5</accession>
<dbReference type="InterPro" id="IPR042099">
    <property type="entry name" value="ANL_N_sf"/>
</dbReference>
<dbReference type="Pfam" id="PF00501">
    <property type="entry name" value="AMP-binding"/>
    <property type="match status" value="1"/>
</dbReference>
<proteinExistence type="predicted"/>
<dbReference type="Proteomes" id="UP000195105">
    <property type="component" value="Unassembled WGS sequence"/>
</dbReference>
<dbReference type="PROSITE" id="PS00455">
    <property type="entry name" value="AMP_BINDING"/>
    <property type="match status" value="1"/>
</dbReference>
<gene>
    <name evidence="2" type="ORF">CA983_44240</name>
</gene>
<dbReference type="InterPro" id="IPR000873">
    <property type="entry name" value="AMP-dep_synth/lig_dom"/>
</dbReference>
<name>A0A243Q3S5_9ACTN</name>
<evidence type="ECO:0000259" key="1">
    <source>
        <dbReference type="Pfam" id="PF00501"/>
    </source>
</evidence>
<evidence type="ECO:0000313" key="3">
    <source>
        <dbReference type="Proteomes" id="UP000195105"/>
    </source>
</evidence>
<comment type="caution">
    <text evidence="2">The sequence shown here is derived from an EMBL/GenBank/DDBJ whole genome shotgun (WGS) entry which is preliminary data.</text>
</comment>
<dbReference type="PANTHER" id="PTHR45527">
    <property type="entry name" value="NONRIBOSOMAL PEPTIDE SYNTHETASE"/>
    <property type="match status" value="1"/>
</dbReference>
<dbReference type="GO" id="GO:0043041">
    <property type="term" value="P:amino acid activation for nonribosomal peptide biosynthetic process"/>
    <property type="evidence" value="ECO:0007669"/>
    <property type="project" value="TreeGrafter"/>
</dbReference>
<keyword evidence="3" id="KW-1185">Reference proteome</keyword>
<dbReference type="EMBL" id="NGFN01000796">
    <property type="protein sequence ID" value="OUC75736.1"/>
    <property type="molecule type" value="Genomic_DNA"/>
</dbReference>
<evidence type="ECO:0000313" key="2">
    <source>
        <dbReference type="EMBL" id="OUC75736.1"/>
    </source>
</evidence>
<dbReference type="InterPro" id="IPR020845">
    <property type="entry name" value="AMP-binding_CS"/>
</dbReference>
<dbReference type="GO" id="GO:0044550">
    <property type="term" value="P:secondary metabolite biosynthetic process"/>
    <property type="evidence" value="ECO:0007669"/>
    <property type="project" value="TreeGrafter"/>
</dbReference>
<sequence length="264" mass="28140">MLAWDAATDTELATPAGDGDDLAYIIFTSGSTGRPKGAMVHRAGMVNHLLAKVDDLHLTADDVVVHNAPVTFDISVWQMLCPLITGGRLTVVDRDTAADPQELFGRIATDGVTVLEVVPSLLRAAVDAWNNGLVRPELAPLTHLMVTGETLPADLAREWLELAPHIPLVNAYGPTECSDDVTHAVITPATPLDTRAPIGHPVRNTRLYVLDAHLQPVPPGTPGELYVAGTGVGHGYLDNPTKTAATFIADPYAHDPGTRMYRTG</sequence>
<reference evidence="2 3" key="1">
    <citation type="submission" date="2017-05" db="EMBL/GenBank/DDBJ databases">
        <title>Biotechnological potential of actinobacteria isolated from South African environments.</title>
        <authorList>
            <person name="Le Roes-Hill M."/>
            <person name="Prins A."/>
            <person name="Durrell K.A."/>
        </authorList>
    </citation>
    <scope>NUCLEOTIDE SEQUENCE [LARGE SCALE GENOMIC DNA]</scope>
    <source>
        <strain evidence="2 3">HMC13</strain>
    </source>
</reference>
<dbReference type="GO" id="GO:0005829">
    <property type="term" value="C:cytosol"/>
    <property type="evidence" value="ECO:0007669"/>
    <property type="project" value="TreeGrafter"/>
</dbReference>
<dbReference type="PANTHER" id="PTHR45527:SF1">
    <property type="entry name" value="FATTY ACID SYNTHASE"/>
    <property type="match status" value="1"/>
</dbReference>
<feature type="domain" description="AMP-dependent synthetase/ligase" evidence="1">
    <location>
        <begin position="13"/>
        <end position="237"/>
    </location>
</feature>
<dbReference type="AlphaFoldDB" id="A0A243Q3S5"/>
<dbReference type="PRINTS" id="PR00154">
    <property type="entry name" value="AMPBINDING"/>
</dbReference>
<dbReference type="GO" id="GO:0031177">
    <property type="term" value="F:phosphopantetheine binding"/>
    <property type="evidence" value="ECO:0007669"/>
    <property type="project" value="TreeGrafter"/>
</dbReference>
<feature type="non-terminal residue" evidence="2">
    <location>
        <position position="264"/>
    </location>
</feature>
<organism evidence="2 3">
    <name type="scientific">Streptomyces swartbergensis</name>
    <dbReference type="NCBI Taxonomy" id="487165"/>
    <lineage>
        <taxon>Bacteria</taxon>
        <taxon>Bacillati</taxon>
        <taxon>Actinomycetota</taxon>
        <taxon>Actinomycetes</taxon>
        <taxon>Kitasatosporales</taxon>
        <taxon>Streptomycetaceae</taxon>
        <taxon>Streptomyces</taxon>
    </lineage>
</organism>